<reference evidence="1 2" key="1">
    <citation type="submission" date="2020-08" db="EMBL/GenBank/DDBJ databases">
        <title>Sequencing the genomes of 1000 actinobacteria strains.</title>
        <authorList>
            <person name="Klenk H.-P."/>
        </authorList>
    </citation>
    <scope>NUCLEOTIDE SEQUENCE [LARGE SCALE GENOMIC DNA]</scope>
    <source>
        <strain evidence="1 2">DSM 102122</strain>
    </source>
</reference>
<evidence type="ECO:0000313" key="1">
    <source>
        <dbReference type="EMBL" id="MBB5786413.1"/>
    </source>
</evidence>
<dbReference type="Proteomes" id="UP000542813">
    <property type="component" value="Unassembled WGS sequence"/>
</dbReference>
<dbReference type="RefSeq" id="WP_184819846.1">
    <property type="nucleotide sequence ID" value="NZ_JACHMM010000001.1"/>
</dbReference>
<accession>A0A7W9GMI5</accession>
<proteinExistence type="predicted"/>
<comment type="caution">
    <text evidence="1">The sequence shown here is derived from an EMBL/GenBank/DDBJ whole genome shotgun (WGS) entry which is preliminary data.</text>
</comment>
<gene>
    <name evidence="1" type="ORF">HD601_000988</name>
</gene>
<dbReference type="EMBL" id="JACHMM010000001">
    <property type="protein sequence ID" value="MBB5786413.1"/>
    <property type="molecule type" value="Genomic_DNA"/>
</dbReference>
<sequence length="50" mass="5785">MLRIELPGIVRQPTRRRHLVAGTILDGMETLLTSTRLPAVDKTSMDRRRR</sequence>
<evidence type="ECO:0000313" key="2">
    <source>
        <dbReference type="Proteomes" id="UP000542813"/>
    </source>
</evidence>
<name>A0A7W9GMI5_9ACTN</name>
<dbReference type="AlphaFoldDB" id="A0A7W9GMI5"/>
<protein>
    <submittedName>
        <fullName evidence="1">Uncharacterized protein</fullName>
    </submittedName>
</protein>
<keyword evidence="2" id="KW-1185">Reference proteome</keyword>
<organism evidence="1 2">
    <name type="scientific">Jiangella mangrovi</name>
    <dbReference type="NCBI Taxonomy" id="1524084"/>
    <lineage>
        <taxon>Bacteria</taxon>
        <taxon>Bacillati</taxon>
        <taxon>Actinomycetota</taxon>
        <taxon>Actinomycetes</taxon>
        <taxon>Jiangellales</taxon>
        <taxon>Jiangellaceae</taxon>
        <taxon>Jiangella</taxon>
    </lineage>
</organism>